<dbReference type="Pfam" id="PF08241">
    <property type="entry name" value="Methyltransf_11"/>
    <property type="match status" value="1"/>
</dbReference>
<dbReference type="SUPFAM" id="SSF53335">
    <property type="entry name" value="S-adenosyl-L-methionine-dependent methyltransferases"/>
    <property type="match status" value="1"/>
</dbReference>
<proteinExistence type="predicted"/>
<gene>
    <name evidence="4" type="ORF">FHS23_002808</name>
</gene>
<organism evidence="4 5">
    <name type="scientific">Prauserella isguenensis</name>
    <dbReference type="NCBI Taxonomy" id="1470180"/>
    <lineage>
        <taxon>Bacteria</taxon>
        <taxon>Bacillati</taxon>
        <taxon>Actinomycetota</taxon>
        <taxon>Actinomycetes</taxon>
        <taxon>Pseudonocardiales</taxon>
        <taxon>Pseudonocardiaceae</taxon>
        <taxon>Prauserella</taxon>
    </lineage>
</organism>
<evidence type="ECO:0000313" key="4">
    <source>
        <dbReference type="EMBL" id="MBB3051779.1"/>
    </source>
</evidence>
<dbReference type="GO" id="GO:0005975">
    <property type="term" value="P:carbohydrate metabolic process"/>
    <property type="evidence" value="ECO:0007669"/>
    <property type="project" value="UniProtKB-ARBA"/>
</dbReference>
<dbReference type="InterPro" id="IPR025282">
    <property type="entry name" value="DUF4214"/>
</dbReference>
<dbReference type="GO" id="GO:0008757">
    <property type="term" value="F:S-adenosylmethionine-dependent methyltransferase activity"/>
    <property type="evidence" value="ECO:0007669"/>
    <property type="project" value="InterPro"/>
</dbReference>
<feature type="domain" description="Methyltransferase type 11" evidence="2">
    <location>
        <begin position="168"/>
        <end position="268"/>
    </location>
</feature>
<dbReference type="Proteomes" id="UP000550714">
    <property type="component" value="Unassembled WGS sequence"/>
</dbReference>
<dbReference type="Gene3D" id="2.60.40.10">
    <property type="entry name" value="Immunoglobulins"/>
    <property type="match status" value="1"/>
</dbReference>
<comment type="caution">
    <text evidence="4">The sequence shown here is derived from an EMBL/GenBank/DDBJ whole genome shotgun (WGS) entry which is preliminary data.</text>
</comment>
<keyword evidence="5" id="KW-1185">Reference proteome</keyword>
<dbReference type="InterPro" id="IPR013783">
    <property type="entry name" value="Ig-like_fold"/>
</dbReference>
<evidence type="ECO:0000259" key="3">
    <source>
        <dbReference type="Pfam" id="PF13946"/>
    </source>
</evidence>
<reference evidence="4 5" key="1">
    <citation type="submission" date="2020-08" db="EMBL/GenBank/DDBJ databases">
        <title>Genomic Encyclopedia of Type Strains, Phase III (KMG-III): the genomes of soil and plant-associated and newly described type strains.</title>
        <authorList>
            <person name="Whitman W."/>
        </authorList>
    </citation>
    <scope>NUCLEOTIDE SEQUENCE [LARGE SCALE GENOMIC DNA]</scope>
    <source>
        <strain evidence="4 5">CECT 8577</strain>
    </source>
</reference>
<evidence type="ECO:0000256" key="1">
    <source>
        <dbReference type="SAM" id="MobiDB-lite"/>
    </source>
</evidence>
<dbReference type="Pfam" id="PF13946">
    <property type="entry name" value="DUF4214"/>
    <property type="match status" value="1"/>
</dbReference>
<dbReference type="RefSeq" id="WP_183654559.1">
    <property type="nucleotide sequence ID" value="NZ_JACHWU010000003.1"/>
</dbReference>
<sequence length="506" mass="53642">MSTPGATASHPDTVTDPEAAAALVDRAYRLILGRTPDPDGLAYYTHRLRSGELSDRQLCAALASSDEFASRLSPGETAASGDTAPADGTSGAREVVAREPGFVDAAELARAATVEDLAATAEAYFSSLDDAELLLTKPFKEPGEAADLLVTFGQVLRGLQPAAGMTVLDFGAGTCWTSRMLTQLGCRVIAADVSPSALDLGRELFRRQPVLGDRPEPEFLTFDGHRLDLPDGSVDRILSYDALHHVPNPDRVLGEFARVLRPGGVAAFAEPGPEHSLQPQSQYEMRHFGVLESDVVIERVWDRAREVGFTDVRLCLLDSSPQWVDLPTFQDVLSGRADDSVFPEPARAAIGDRRMFVLRRDGVETPDSRAADGLAADVVLSDVDVTAGDGDPIAATVRGTCLLRNTGTRTWLPSDARYGPVFLGARVRTADGSLSDRLADSGGRIALPGRGVAPGEEVTVAVDLDVPARLGDGTGGGPVAVEFDPVSEFVCWFSVNGSTPATVPLP</sequence>
<name>A0A839S4X7_9PSEU</name>
<protein>
    <submittedName>
        <fullName evidence="4">SAM-dependent methyltransferase</fullName>
    </submittedName>
</protein>
<dbReference type="PANTHER" id="PTHR43591">
    <property type="entry name" value="METHYLTRANSFERASE"/>
    <property type="match status" value="1"/>
</dbReference>
<dbReference type="Gene3D" id="3.40.50.150">
    <property type="entry name" value="Vaccinia Virus protein VP39"/>
    <property type="match status" value="1"/>
</dbReference>
<dbReference type="Gene3D" id="1.10.3130.20">
    <property type="entry name" value="Phycobilisome linker domain"/>
    <property type="match status" value="1"/>
</dbReference>
<dbReference type="InterPro" id="IPR013216">
    <property type="entry name" value="Methyltransf_11"/>
</dbReference>
<dbReference type="InterPro" id="IPR038255">
    <property type="entry name" value="PBS_linker_sf"/>
</dbReference>
<dbReference type="AlphaFoldDB" id="A0A839S4X7"/>
<feature type="region of interest" description="Disordered" evidence="1">
    <location>
        <begin position="71"/>
        <end position="92"/>
    </location>
</feature>
<evidence type="ECO:0000313" key="5">
    <source>
        <dbReference type="Proteomes" id="UP000550714"/>
    </source>
</evidence>
<accession>A0A839S4X7</accession>
<dbReference type="EMBL" id="JACHWU010000003">
    <property type="protein sequence ID" value="MBB3051779.1"/>
    <property type="molecule type" value="Genomic_DNA"/>
</dbReference>
<feature type="domain" description="DUF4214" evidence="3">
    <location>
        <begin position="23"/>
        <end position="70"/>
    </location>
</feature>
<dbReference type="CDD" id="cd02440">
    <property type="entry name" value="AdoMet_MTases"/>
    <property type="match status" value="1"/>
</dbReference>
<keyword evidence="4" id="KW-0489">Methyltransferase</keyword>
<keyword evidence="4" id="KW-0808">Transferase</keyword>
<dbReference type="InterPro" id="IPR029063">
    <property type="entry name" value="SAM-dependent_MTases_sf"/>
</dbReference>
<dbReference type="GO" id="GO:0032259">
    <property type="term" value="P:methylation"/>
    <property type="evidence" value="ECO:0007669"/>
    <property type="project" value="UniProtKB-KW"/>
</dbReference>
<evidence type="ECO:0000259" key="2">
    <source>
        <dbReference type="Pfam" id="PF08241"/>
    </source>
</evidence>